<protein>
    <recommendedName>
        <fullName evidence="1">Pyridoxamine 5'-phosphate oxidase N-terminal domain-containing protein</fullName>
    </recommendedName>
</protein>
<dbReference type="InterPro" id="IPR052841">
    <property type="entry name" value="PMP_oxidase-like"/>
</dbReference>
<dbReference type="GO" id="GO:0005737">
    <property type="term" value="C:cytoplasm"/>
    <property type="evidence" value="ECO:0007669"/>
    <property type="project" value="TreeGrafter"/>
</dbReference>
<organism evidence="2 3">
    <name type="scientific">Kazachstania africana (strain ATCC 22294 / BCRC 22015 / CBS 2517 / CECT 1963 / NBRC 1671 / NRRL Y-8276)</name>
    <name type="common">Yeast</name>
    <name type="synonym">Kluyveromyces africanus</name>
    <dbReference type="NCBI Taxonomy" id="1071382"/>
    <lineage>
        <taxon>Eukaryota</taxon>
        <taxon>Fungi</taxon>
        <taxon>Dikarya</taxon>
        <taxon>Ascomycota</taxon>
        <taxon>Saccharomycotina</taxon>
        <taxon>Saccharomycetes</taxon>
        <taxon>Saccharomycetales</taxon>
        <taxon>Saccharomycetaceae</taxon>
        <taxon>Kazachstania</taxon>
    </lineage>
</organism>
<dbReference type="InterPro" id="IPR011576">
    <property type="entry name" value="Pyridox_Oxase_N"/>
</dbReference>
<dbReference type="EMBL" id="HE650821">
    <property type="protein sequence ID" value="CCF55744.1"/>
    <property type="molecule type" value="Genomic_DNA"/>
</dbReference>
<sequence length="190" mass="20971">MSTVDKFPRGLIDLIKVSKYVHVATCSSSCVPSVSLMNYIYISSSDSFDPTDNNDYVIFATSRHSEKYENMLANPTISLLFHDWLAANSLTPKKATAPSPSSPSSSNNARFVNLLQDLTEGELNQISASIRGVAEIINPLGQESKYYKRLLLRANPDADVFILGSDTVLIKVKMRSAKVSDIDNNTNIYI</sequence>
<dbReference type="RefSeq" id="XP_003954879.1">
    <property type="nucleotide sequence ID" value="XM_003954830.1"/>
</dbReference>
<dbReference type="GeneID" id="13885911"/>
<dbReference type="FunCoup" id="H2AMZ4">
    <property type="interactions" value="31"/>
</dbReference>
<dbReference type="PANTHER" id="PTHR28040">
    <property type="entry name" value="PYRIDOXAMINE 5'-PHOSPHATE OXIDASE YLR456W HOMOLOG-RELATED"/>
    <property type="match status" value="1"/>
</dbReference>
<dbReference type="OrthoDB" id="5300823at2759"/>
<dbReference type="STRING" id="1071382.H2AMZ4"/>
<dbReference type="KEGG" id="kaf:KAFR_0A03090"/>
<dbReference type="Gene3D" id="2.30.110.10">
    <property type="entry name" value="Electron Transport, Fmn-binding Protein, Chain A"/>
    <property type="match status" value="1"/>
</dbReference>
<evidence type="ECO:0000313" key="2">
    <source>
        <dbReference type="EMBL" id="CCF55744.1"/>
    </source>
</evidence>
<dbReference type="Pfam" id="PF01243">
    <property type="entry name" value="PNPOx_N"/>
    <property type="match status" value="1"/>
</dbReference>
<dbReference type="GO" id="GO:0005634">
    <property type="term" value="C:nucleus"/>
    <property type="evidence" value="ECO:0007669"/>
    <property type="project" value="TreeGrafter"/>
</dbReference>
<dbReference type="Proteomes" id="UP000005220">
    <property type="component" value="Chromosome 1"/>
</dbReference>
<dbReference type="InterPro" id="IPR012349">
    <property type="entry name" value="Split_barrel_FMN-bd"/>
</dbReference>
<dbReference type="HOGENOM" id="CLU_078856_1_0_1"/>
<dbReference type="AlphaFoldDB" id="H2AMZ4"/>
<dbReference type="SUPFAM" id="SSF50475">
    <property type="entry name" value="FMN-binding split barrel"/>
    <property type="match status" value="1"/>
</dbReference>
<reference evidence="2 3" key="1">
    <citation type="journal article" date="2011" name="Proc. Natl. Acad. Sci. U.S.A.">
        <title>Evolutionary erosion of yeast sex chromosomes by mating-type switching accidents.</title>
        <authorList>
            <person name="Gordon J.L."/>
            <person name="Armisen D."/>
            <person name="Proux-Wera E."/>
            <person name="Oheigeartaigh S.S."/>
            <person name="Byrne K.P."/>
            <person name="Wolfe K.H."/>
        </authorList>
    </citation>
    <scope>NUCLEOTIDE SEQUENCE [LARGE SCALE GENOMIC DNA]</scope>
    <source>
        <strain evidence="3">ATCC 22294 / BCRC 22015 / CBS 2517 / CECT 1963 / NBRC 1671 / NRRL Y-8276</strain>
    </source>
</reference>
<keyword evidence="3" id="KW-1185">Reference proteome</keyword>
<accession>H2AMZ4</accession>
<name>H2AMZ4_KAZAF</name>
<gene>
    <name evidence="2" type="primary">KAFR0A03090</name>
    <name evidence="2" type="ORF">KAFR_0A03090</name>
</gene>
<evidence type="ECO:0000313" key="3">
    <source>
        <dbReference type="Proteomes" id="UP000005220"/>
    </source>
</evidence>
<dbReference type="PANTHER" id="PTHR28040:SF1">
    <property type="entry name" value="PYRIDOXAMINE 5'-PHOSPHATE OXIDASE YLR456W HOMOLOG-RELATED"/>
    <property type="match status" value="1"/>
</dbReference>
<dbReference type="InParanoid" id="H2AMZ4"/>
<evidence type="ECO:0000259" key="1">
    <source>
        <dbReference type="Pfam" id="PF01243"/>
    </source>
</evidence>
<feature type="domain" description="Pyridoxamine 5'-phosphate oxidase N-terminal" evidence="1">
    <location>
        <begin position="14"/>
        <end position="147"/>
    </location>
</feature>
<dbReference type="eggNOG" id="ENOG502S4PT">
    <property type="taxonomic scope" value="Eukaryota"/>
</dbReference>
<proteinExistence type="predicted"/>